<comment type="caution">
    <text evidence="1">The sequence shown here is derived from an EMBL/GenBank/DDBJ whole genome shotgun (WGS) entry which is preliminary data.</text>
</comment>
<evidence type="ECO:0000313" key="1">
    <source>
        <dbReference type="EMBL" id="KAK2110015.1"/>
    </source>
</evidence>
<accession>A0ABQ9VKW4</accession>
<protein>
    <submittedName>
        <fullName evidence="1">Uncharacterized protein</fullName>
    </submittedName>
</protein>
<gene>
    <name evidence="1" type="ORF">P7K49_009761</name>
</gene>
<proteinExistence type="predicted"/>
<keyword evidence="2" id="KW-1185">Reference proteome</keyword>
<evidence type="ECO:0000313" key="2">
    <source>
        <dbReference type="Proteomes" id="UP001266305"/>
    </source>
</evidence>
<sequence>MPEGNREGPTLSIMQGNNPPVVRMGLAESEGSSWGHHLDRHQLCPVGKAPFQLVHLQVWDCGAFPGKAVDSDLTSAQGLRTAQLPALQPLPPFPPGMAQHAFAVYRRTSSLFGNSAF</sequence>
<dbReference type="Proteomes" id="UP001266305">
    <property type="component" value="Unassembled WGS sequence"/>
</dbReference>
<organism evidence="1 2">
    <name type="scientific">Saguinus oedipus</name>
    <name type="common">Cotton-top tamarin</name>
    <name type="synonym">Oedipomidas oedipus</name>
    <dbReference type="NCBI Taxonomy" id="9490"/>
    <lineage>
        <taxon>Eukaryota</taxon>
        <taxon>Metazoa</taxon>
        <taxon>Chordata</taxon>
        <taxon>Craniata</taxon>
        <taxon>Vertebrata</taxon>
        <taxon>Euteleostomi</taxon>
        <taxon>Mammalia</taxon>
        <taxon>Eutheria</taxon>
        <taxon>Euarchontoglires</taxon>
        <taxon>Primates</taxon>
        <taxon>Haplorrhini</taxon>
        <taxon>Platyrrhini</taxon>
        <taxon>Cebidae</taxon>
        <taxon>Callitrichinae</taxon>
        <taxon>Saguinus</taxon>
    </lineage>
</organism>
<reference evidence="1 2" key="1">
    <citation type="submission" date="2023-05" db="EMBL/GenBank/DDBJ databases">
        <title>B98-5 Cell Line De Novo Hybrid Assembly: An Optical Mapping Approach.</title>
        <authorList>
            <person name="Kananen K."/>
            <person name="Auerbach J.A."/>
            <person name="Kautto E."/>
            <person name="Blachly J.S."/>
        </authorList>
    </citation>
    <scope>NUCLEOTIDE SEQUENCE [LARGE SCALE GENOMIC DNA]</scope>
    <source>
        <strain evidence="1">B95-8</strain>
        <tissue evidence="1">Cell line</tissue>
    </source>
</reference>
<name>A0ABQ9VKW4_SAGOE</name>
<dbReference type="EMBL" id="JASSZA010000005">
    <property type="protein sequence ID" value="KAK2110015.1"/>
    <property type="molecule type" value="Genomic_DNA"/>
</dbReference>